<feature type="domain" description="Histidine kinase" evidence="9">
    <location>
        <begin position="192"/>
        <end position="404"/>
    </location>
</feature>
<keyword evidence="4" id="KW-0808">Transferase</keyword>
<dbReference type="SUPFAM" id="SSF55874">
    <property type="entry name" value="ATPase domain of HSP90 chaperone/DNA topoisomerase II/histidine kinase"/>
    <property type="match status" value="1"/>
</dbReference>
<keyword evidence="7" id="KW-0472">Membrane</keyword>
<evidence type="ECO:0000256" key="8">
    <source>
        <dbReference type="SAM" id="SignalP"/>
    </source>
</evidence>
<protein>
    <recommendedName>
        <fullName evidence="2">histidine kinase</fullName>
        <ecNumber evidence="2">2.7.13.3</ecNumber>
    </recommendedName>
</protein>
<evidence type="ECO:0000259" key="9">
    <source>
        <dbReference type="PROSITE" id="PS50109"/>
    </source>
</evidence>
<dbReference type="PROSITE" id="PS51257">
    <property type="entry name" value="PROKAR_LIPOPROTEIN"/>
    <property type="match status" value="1"/>
</dbReference>
<dbReference type="SMART" id="SM00388">
    <property type="entry name" value="HisKA"/>
    <property type="match status" value="1"/>
</dbReference>
<organism evidence="10 11">
    <name type="scientific">Ruminococcus flavefaciens</name>
    <dbReference type="NCBI Taxonomy" id="1265"/>
    <lineage>
        <taxon>Bacteria</taxon>
        <taxon>Bacillati</taxon>
        <taxon>Bacillota</taxon>
        <taxon>Clostridia</taxon>
        <taxon>Eubacteriales</taxon>
        <taxon>Oscillospiraceae</taxon>
        <taxon>Ruminococcus</taxon>
    </lineage>
</organism>
<feature type="transmembrane region" description="Helical" evidence="7">
    <location>
        <begin position="98"/>
        <end position="117"/>
    </location>
</feature>
<dbReference type="PRINTS" id="PR00344">
    <property type="entry name" value="BCTRLSENSOR"/>
</dbReference>
<dbReference type="InterPro" id="IPR005467">
    <property type="entry name" value="His_kinase_dom"/>
</dbReference>
<evidence type="ECO:0000256" key="3">
    <source>
        <dbReference type="ARBA" id="ARBA00022553"/>
    </source>
</evidence>
<evidence type="ECO:0000256" key="6">
    <source>
        <dbReference type="ARBA" id="ARBA00023012"/>
    </source>
</evidence>
<evidence type="ECO:0000256" key="4">
    <source>
        <dbReference type="ARBA" id="ARBA00022679"/>
    </source>
</evidence>
<dbReference type="SMART" id="SM00387">
    <property type="entry name" value="HATPase_c"/>
    <property type="match status" value="1"/>
</dbReference>
<dbReference type="InterPro" id="IPR004358">
    <property type="entry name" value="Sig_transdc_His_kin-like_C"/>
</dbReference>
<dbReference type="GO" id="GO:0000155">
    <property type="term" value="F:phosphorelay sensor kinase activity"/>
    <property type="evidence" value="ECO:0007669"/>
    <property type="project" value="InterPro"/>
</dbReference>
<dbReference type="CDD" id="cd00075">
    <property type="entry name" value="HATPase"/>
    <property type="match status" value="1"/>
</dbReference>
<dbReference type="InterPro" id="IPR036097">
    <property type="entry name" value="HisK_dim/P_sf"/>
</dbReference>
<keyword evidence="7" id="KW-0812">Transmembrane</keyword>
<dbReference type="InterPro" id="IPR036890">
    <property type="entry name" value="HATPase_C_sf"/>
</dbReference>
<dbReference type="PANTHER" id="PTHR43711:SF26">
    <property type="entry name" value="SENSOR HISTIDINE KINASE RCSC"/>
    <property type="match status" value="1"/>
</dbReference>
<name>A0A1K1NSX5_RUMFL</name>
<dbReference type="Pfam" id="PF02518">
    <property type="entry name" value="HATPase_c"/>
    <property type="match status" value="1"/>
</dbReference>
<evidence type="ECO:0000256" key="7">
    <source>
        <dbReference type="SAM" id="Phobius"/>
    </source>
</evidence>
<evidence type="ECO:0000256" key="2">
    <source>
        <dbReference type="ARBA" id="ARBA00012438"/>
    </source>
</evidence>
<dbReference type="RefSeq" id="WP_072300467.1">
    <property type="nucleotide sequence ID" value="NZ_FPIP01000005.1"/>
</dbReference>
<accession>A0A1K1NSX5</accession>
<sequence>MDRTDRFINNRAPKKLLVIFLLLLTLSACAAFFISGKCADVIVHEQIRSGLSVAGGGKFTDFPDDDSISAGEEAMKKYSIDRSIPPRMMKNYGSVRRVIFYPVFGLLALISAIWYFISLRELMAIYRDLEKLRNECVKAADDSENAVITLYGEDLGSVHRISDAVEMLVDRLNNTKFSLSSEQRYLRVFLTDLSHQIKTSLAVVRLNTDMLTELDDLSEERREKLSDEIQLNLDGMERLVIEAIKFAKLEANAVEYDMQESDLSEVCQLAIKRISPLLRKKNITVRTQLPENITMLCDKSWLCEAVENILKNSADHSGCTEVSAEVTADPVMVKMILTDNGRGIPQENIPKLFERFSSKSSDTTMYSSGLGMSISQKIVRGHGGDILVYSEPDKGTRFEFVFLK</sequence>
<dbReference type="EMBL" id="FPIP01000005">
    <property type="protein sequence ID" value="SFW38412.1"/>
    <property type="molecule type" value="Genomic_DNA"/>
</dbReference>
<gene>
    <name evidence="10" type="ORF">SAMN02910280_2240</name>
</gene>
<dbReference type="Proteomes" id="UP000183461">
    <property type="component" value="Unassembled WGS sequence"/>
</dbReference>
<dbReference type="SUPFAM" id="SSF47384">
    <property type="entry name" value="Homodimeric domain of signal transducing histidine kinase"/>
    <property type="match status" value="1"/>
</dbReference>
<dbReference type="InterPro" id="IPR003661">
    <property type="entry name" value="HisK_dim/P_dom"/>
</dbReference>
<keyword evidence="5 10" id="KW-0418">Kinase</keyword>
<dbReference type="Gene3D" id="1.10.287.130">
    <property type="match status" value="1"/>
</dbReference>
<evidence type="ECO:0000256" key="1">
    <source>
        <dbReference type="ARBA" id="ARBA00000085"/>
    </source>
</evidence>
<feature type="signal peptide" evidence="8">
    <location>
        <begin position="1"/>
        <end position="30"/>
    </location>
</feature>
<dbReference type="CDD" id="cd00082">
    <property type="entry name" value="HisKA"/>
    <property type="match status" value="1"/>
</dbReference>
<dbReference type="InterPro" id="IPR050736">
    <property type="entry name" value="Sensor_HK_Regulatory"/>
</dbReference>
<keyword evidence="8" id="KW-0732">Signal</keyword>
<dbReference type="AlphaFoldDB" id="A0A1K1NSX5"/>
<comment type="catalytic activity">
    <reaction evidence="1">
        <text>ATP + protein L-histidine = ADP + protein N-phospho-L-histidine.</text>
        <dbReference type="EC" id="2.7.13.3"/>
    </reaction>
</comment>
<feature type="chain" id="PRO_5038828782" description="histidine kinase" evidence="8">
    <location>
        <begin position="31"/>
        <end position="404"/>
    </location>
</feature>
<dbReference type="PANTHER" id="PTHR43711">
    <property type="entry name" value="TWO-COMPONENT HISTIDINE KINASE"/>
    <property type="match status" value="1"/>
</dbReference>
<keyword evidence="3" id="KW-0597">Phosphoprotein</keyword>
<keyword evidence="6" id="KW-0902">Two-component regulatory system</keyword>
<evidence type="ECO:0000256" key="5">
    <source>
        <dbReference type="ARBA" id="ARBA00022777"/>
    </source>
</evidence>
<dbReference type="PROSITE" id="PS50109">
    <property type="entry name" value="HIS_KIN"/>
    <property type="match status" value="1"/>
</dbReference>
<reference evidence="10 11" key="1">
    <citation type="submission" date="2016-11" db="EMBL/GenBank/DDBJ databases">
        <authorList>
            <person name="Jaros S."/>
            <person name="Januszkiewicz K."/>
            <person name="Wedrychowicz H."/>
        </authorList>
    </citation>
    <scope>NUCLEOTIDE SEQUENCE [LARGE SCALE GENOMIC DNA]</scope>
    <source>
        <strain evidence="10 11">YL228</strain>
    </source>
</reference>
<evidence type="ECO:0000313" key="11">
    <source>
        <dbReference type="Proteomes" id="UP000183461"/>
    </source>
</evidence>
<keyword evidence="7" id="KW-1133">Transmembrane helix</keyword>
<proteinExistence type="predicted"/>
<evidence type="ECO:0000313" key="10">
    <source>
        <dbReference type="EMBL" id="SFW38412.1"/>
    </source>
</evidence>
<dbReference type="EC" id="2.7.13.3" evidence="2"/>
<dbReference type="Pfam" id="PF00512">
    <property type="entry name" value="HisKA"/>
    <property type="match status" value="1"/>
</dbReference>
<dbReference type="Gene3D" id="3.30.565.10">
    <property type="entry name" value="Histidine kinase-like ATPase, C-terminal domain"/>
    <property type="match status" value="1"/>
</dbReference>
<dbReference type="InterPro" id="IPR003594">
    <property type="entry name" value="HATPase_dom"/>
</dbReference>